<dbReference type="EMBL" id="LTDM01000015">
    <property type="protein sequence ID" value="OLS02875.1"/>
    <property type="molecule type" value="Genomic_DNA"/>
</dbReference>
<reference evidence="2 3" key="1">
    <citation type="submission" date="2016-02" db="EMBL/GenBank/DDBJ databases">
        <title>Genome sequence of Tissierella creatinophila DSM 6911.</title>
        <authorList>
            <person name="Poehlein A."/>
            <person name="Daniel R."/>
        </authorList>
    </citation>
    <scope>NUCLEOTIDE SEQUENCE [LARGE SCALE GENOMIC DNA]</scope>
    <source>
        <strain evidence="2 3">DSM 6911</strain>
    </source>
</reference>
<keyword evidence="3" id="KW-1185">Reference proteome</keyword>
<comment type="caution">
    <text evidence="2">The sequence shown here is derived from an EMBL/GenBank/DDBJ whole genome shotgun (WGS) entry which is preliminary data.</text>
</comment>
<evidence type="ECO:0000256" key="1">
    <source>
        <dbReference type="SAM" id="Phobius"/>
    </source>
</evidence>
<dbReference type="InterPro" id="IPR011044">
    <property type="entry name" value="Quino_amine_DH_bsu"/>
</dbReference>
<gene>
    <name evidence="2" type="ORF">TICRE_11480</name>
</gene>
<proteinExistence type="predicted"/>
<accession>A0A1U7M6H2</accession>
<evidence type="ECO:0000313" key="2">
    <source>
        <dbReference type="EMBL" id="OLS02875.1"/>
    </source>
</evidence>
<dbReference type="InterPro" id="IPR015943">
    <property type="entry name" value="WD40/YVTN_repeat-like_dom_sf"/>
</dbReference>
<sequence length="320" mass="35479">MNNKIYMGSTLGHDGKYYTPVMANSVELYNNNALGQFITTNGGKLYYVLSGKVIIADSMNLSKEAEISFPSGTSVVGLLVDDRYIYVYYQFSQKRYIVKIDKNGLSTVATFTHATNEHFVNLDQDGEFIYAAGRNDGKVYKINKSTMTLSLEIPIYLPVFCLIGGNIIYVWSNQRVIAFNSVTGVQFKISGVLEGGDPKMVLSKGKLVALNELNYSSQIIEIDINTFISETWTPMGSLASMDLACEEDYIFIVGNDKGSSSGNLVIIKRSNKVVVKNIRVSDRNATNIHCKHPFIYIGQTMGAYKNVFQIIGYVKTEGGL</sequence>
<keyword evidence="1" id="KW-1133">Transmembrane helix</keyword>
<dbReference type="RefSeq" id="WP_075726017.1">
    <property type="nucleotide sequence ID" value="NZ_LTDM01000015.1"/>
</dbReference>
<dbReference type="Proteomes" id="UP000186112">
    <property type="component" value="Unassembled WGS sequence"/>
</dbReference>
<keyword evidence="1" id="KW-0812">Transmembrane</keyword>
<evidence type="ECO:0000313" key="3">
    <source>
        <dbReference type="Proteomes" id="UP000186112"/>
    </source>
</evidence>
<dbReference type="SUPFAM" id="SSF50969">
    <property type="entry name" value="YVTN repeat-like/Quinoprotein amine dehydrogenase"/>
    <property type="match status" value="1"/>
</dbReference>
<dbReference type="Gene3D" id="2.130.10.10">
    <property type="entry name" value="YVTN repeat-like/Quinoprotein amine dehydrogenase"/>
    <property type="match status" value="1"/>
</dbReference>
<protein>
    <submittedName>
        <fullName evidence="2">Uncharacterized protein</fullName>
    </submittedName>
</protein>
<name>A0A1U7M6H2_TISCR</name>
<dbReference type="AlphaFoldDB" id="A0A1U7M6H2"/>
<organism evidence="2 3">
    <name type="scientific">Tissierella creatinophila DSM 6911</name>
    <dbReference type="NCBI Taxonomy" id="1123403"/>
    <lineage>
        <taxon>Bacteria</taxon>
        <taxon>Bacillati</taxon>
        <taxon>Bacillota</taxon>
        <taxon>Tissierellia</taxon>
        <taxon>Tissierellales</taxon>
        <taxon>Tissierellaceae</taxon>
        <taxon>Tissierella</taxon>
    </lineage>
</organism>
<keyword evidence="1" id="KW-0472">Membrane</keyword>
<feature type="transmembrane region" description="Helical" evidence="1">
    <location>
        <begin position="153"/>
        <end position="171"/>
    </location>
</feature>